<evidence type="ECO:0000256" key="7">
    <source>
        <dbReference type="ARBA" id="ARBA00022475"/>
    </source>
</evidence>
<dbReference type="PROSITE" id="PS51419">
    <property type="entry name" value="RAB"/>
    <property type="match status" value="1"/>
</dbReference>
<evidence type="ECO:0000256" key="12">
    <source>
        <dbReference type="ARBA" id="ARBA00023134"/>
    </source>
</evidence>
<evidence type="ECO:0000256" key="11">
    <source>
        <dbReference type="ARBA" id="ARBA00022927"/>
    </source>
</evidence>
<keyword evidence="11" id="KW-0653">Protein transport</keyword>
<dbReference type="SMART" id="SM00174">
    <property type="entry name" value="RHO"/>
    <property type="match status" value="1"/>
</dbReference>
<dbReference type="RefSeq" id="XP_022086462.1">
    <property type="nucleotide sequence ID" value="XM_022230770.1"/>
</dbReference>
<keyword evidence="14" id="KW-0449">Lipoprotein</keyword>
<dbReference type="GO" id="GO:0042147">
    <property type="term" value="P:retrograde transport, endosome to Golgi"/>
    <property type="evidence" value="ECO:0007669"/>
    <property type="project" value="TreeGrafter"/>
</dbReference>
<dbReference type="GO" id="GO:0005764">
    <property type="term" value="C:lysosome"/>
    <property type="evidence" value="ECO:0007669"/>
    <property type="project" value="TreeGrafter"/>
</dbReference>
<dbReference type="PANTHER" id="PTHR47981:SF1">
    <property type="entry name" value="RE17845P"/>
    <property type="match status" value="1"/>
</dbReference>
<dbReference type="GO" id="GO:0005829">
    <property type="term" value="C:cytosol"/>
    <property type="evidence" value="ECO:0007669"/>
    <property type="project" value="GOC"/>
</dbReference>
<dbReference type="GO" id="GO:0003925">
    <property type="term" value="F:G protein activity"/>
    <property type="evidence" value="ECO:0007669"/>
    <property type="project" value="UniProtKB-EC"/>
</dbReference>
<comment type="catalytic activity">
    <reaction evidence="17">
        <text>GTP + H2O = GDP + phosphate + H(+)</text>
        <dbReference type="Rhea" id="RHEA:19669"/>
        <dbReference type="ChEBI" id="CHEBI:15377"/>
        <dbReference type="ChEBI" id="CHEBI:15378"/>
        <dbReference type="ChEBI" id="CHEBI:37565"/>
        <dbReference type="ChEBI" id="CHEBI:43474"/>
        <dbReference type="ChEBI" id="CHEBI:58189"/>
        <dbReference type="EC" id="3.6.5.2"/>
    </reaction>
    <physiologicalReaction direction="left-to-right" evidence="17">
        <dbReference type="Rhea" id="RHEA:19670"/>
    </physiologicalReaction>
</comment>
<evidence type="ECO:0000256" key="16">
    <source>
        <dbReference type="ARBA" id="ARBA00023329"/>
    </source>
</evidence>
<dbReference type="NCBIfam" id="TIGR00231">
    <property type="entry name" value="small_GTP"/>
    <property type="match status" value="1"/>
</dbReference>
<evidence type="ECO:0000256" key="5">
    <source>
        <dbReference type="ARBA" id="ARBA00011984"/>
    </source>
</evidence>
<evidence type="ECO:0000256" key="13">
    <source>
        <dbReference type="ARBA" id="ARBA00023136"/>
    </source>
</evidence>
<evidence type="ECO:0000256" key="9">
    <source>
        <dbReference type="ARBA" id="ARBA00022741"/>
    </source>
</evidence>
<comment type="cofactor">
    <cofactor evidence="1">
        <name>Mg(2+)</name>
        <dbReference type="ChEBI" id="CHEBI:18420"/>
    </cofactor>
</comment>
<dbReference type="PRINTS" id="PR00449">
    <property type="entry name" value="RASTRNSFRMNG"/>
</dbReference>
<dbReference type="PANTHER" id="PTHR47981">
    <property type="entry name" value="RAB FAMILY"/>
    <property type="match status" value="1"/>
</dbReference>
<name>A0A8B7Y1R7_ACAPL</name>
<dbReference type="PROSITE" id="PS51420">
    <property type="entry name" value="RHO"/>
    <property type="match status" value="1"/>
</dbReference>
<evidence type="ECO:0000256" key="1">
    <source>
        <dbReference type="ARBA" id="ARBA00001946"/>
    </source>
</evidence>
<accession>A0A8B7Y1R7</accession>
<dbReference type="InterPro" id="IPR005225">
    <property type="entry name" value="Small_GTP-bd"/>
</dbReference>
<evidence type="ECO:0000313" key="20">
    <source>
        <dbReference type="RefSeq" id="XP_022086462.1"/>
    </source>
</evidence>
<dbReference type="InterPro" id="IPR027417">
    <property type="entry name" value="P-loop_NTPase"/>
</dbReference>
<evidence type="ECO:0000256" key="14">
    <source>
        <dbReference type="ARBA" id="ARBA00023288"/>
    </source>
</evidence>
<evidence type="ECO:0000256" key="15">
    <source>
        <dbReference type="ARBA" id="ARBA00023289"/>
    </source>
</evidence>
<keyword evidence="15" id="KW-0636">Prenylation</keyword>
<dbReference type="KEGG" id="aplc:110977008"/>
<keyword evidence="10" id="KW-0378">Hydrolase</keyword>
<dbReference type="Gene3D" id="3.40.50.300">
    <property type="entry name" value="P-loop containing nucleotide triphosphate hydrolases"/>
    <property type="match status" value="1"/>
</dbReference>
<dbReference type="SMART" id="SM00176">
    <property type="entry name" value="RAN"/>
    <property type="match status" value="1"/>
</dbReference>
<keyword evidence="19" id="KW-1185">Reference proteome</keyword>
<evidence type="ECO:0000313" key="19">
    <source>
        <dbReference type="Proteomes" id="UP000694845"/>
    </source>
</evidence>
<comment type="subcellular location">
    <subcellularLocation>
        <location evidence="2">Cell membrane</location>
        <topology evidence="2">Lipid-anchor</topology>
    </subcellularLocation>
    <subcellularLocation>
        <location evidence="3">Cytoplasmic vesicle</location>
        <location evidence="3">Phagosome membrane</location>
        <topology evidence="3">Lipid-anchor</topology>
        <orientation evidence="3">Cytoplasmic side</orientation>
    </subcellularLocation>
</comment>
<dbReference type="GO" id="GO:0005525">
    <property type="term" value="F:GTP binding"/>
    <property type="evidence" value="ECO:0007669"/>
    <property type="project" value="UniProtKB-KW"/>
</dbReference>
<dbReference type="SMART" id="SM00173">
    <property type="entry name" value="RAS"/>
    <property type="match status" value="1"/>
</dbReference>
<feature type="region of interest" description="Disordered" evidence="18">
    <location>
        <begin position="180"/>
        <end position="207"/>
    </location>
</feature>
<sequence length="207" mass="23273">MANRSILLKVVILGDGGVGKSSLMNRFISNKFDSQSFHTIGVEFLNKDIAVDGENYTIQIWDTAGQERFKSLRTPFYRGSDCCMLTFAVDDLQSFSNLNMWKREFLYYADVSDADNFPFVVLGNKVDVEEDERQVTTEAAKEWCTANGNIPYFETSAKTAVRVDEAFTAAVQRVVELDRRQDMKSSPTTESIVLSKKPSNKPPSSCC</sequence>
<dbReference type="GO" id="GO:0015031">
    <property type="term" value="P:protein transport"/>
    <property type="evidence" value="ECO:0007669"/>
    <property type="project" value="UniProtKB-KW"/>
</dbReference>
<evidence type="ECO:0000256" key="18">
    <source>
        <dbReference type="SAM" id="MobiDB-lite"/>
    </source>
</evidence>
<evidence type="ECO:0000256" key="8">
    <source>
        <dbReference type="ARBA" id="ARBA00022553"/>
    </source>
</evidence>
<evidence type="ECO:0000256" key="4">
    <source>
        <dbReference type="ARBA" id="ARBA00006270"/>
    </source>
</evidence>
<keyword evidence="8" id="KW-0597">Phosphoprotein</keyword>
<dbReference type="Pfam" id="PF00071">
    <property type="entry name" value="Ras"/>
    <property type="match status" value="1"/>
</dbReference>
<dbReference type="EC" id="3.6.5.2" evidence="5"/>
<dbReference type="GeneID" id="110977008"/>
<evidence type="ECO:0000256" key="3">
    <source>
        <dbReference type="ARBA" id="ARBA00004616"/>
    </source>
</evidence>
<evidence type="ECO:0000256" key="10">
    <source>
        <dbReference type="ARBA" id="ARBA00022801"/>
    </source>
</evidence>
<dbReference type="OrthoDB" id="1436450at2759"/>
<organism evidence="19 20">
    <name type="scientific">Acanthaster planci</name>
    <name type="common">Crown-of-thorns starfish</name>
    <dbReference type="NCBI Taxonomy" id="133434"/>
    <lineage>
        <taxon>Eukaryota</taxon>
        <taxon>Metazoa</taxon>
        <taxon>Echinodermata</taxon>
        <taxon>Eleutherozoa</taxon>
        <taxon>Asterozoa</taxon>
        <taxon>Asteroidea</taxon>
        <taxon>Valvatacea</taxon>
        <taxon>Valvatida</taxon>
        <taxon>Acanthasteridae</taxon>
        <taxon>Acanthaster</taxon>
    </lineage>
</organism>
<dbReference type="GO" id="GO:0005770">
    <property type="term" value="C:late endosome"/>
    <property type="evidence" value="ECO:0007669"/>
    <property type="project" value="TreeGrafter"/>
</dbReference>
<protein>
    <recommendedName>
        <fullName evidence="5">small monomeric GTPase</fullName>
        <ecNumber evidence="5">3.6.5.2</ecNumber>
    </recommendedName>
</protein>
<keyword evidence="9" id="KW-0547">Nucleotide-binding</keyword>
<dbReference type="AlphaFoldDB" id="A0A8B7Y1R7"/>
<dbReference type="SUPFAM" id="SSF52540">
    <property type="entry name" value="P-loop containing nucleoside triphosphate hydrolases"/>
    <property type="match status" value="1"/>
</dbReference>
<reference evidence="20" key="1">
    <citation type="submission" date="2025-08" db="UniProtKB">
        <authorList>
            <consortium name="RefSeq"/>
        </authorList>
    </citation>
    <scope>IDENTIFICATION</scope>
</reference>
<dbReference type="Proteomes" id="UP000694845">
    <property type="component" value="Unplaced"/>
</dbReference>
<comment type="similarity">
    <text evidence="4">Belongs to the small GTPase superfamily. Rab family.</text>
</comment>
<dbReference type="InterPro" id="IPR001806">
    <property type="entry name" value="Small_GTPase"/>
</dbReference>
<keyword evidence="12" id="KW-0342">GTP-binding</keyword>
<evidence type="ECO:0000256" key="6">
    <source>
        <dbReference type="ARBA" id="ARBA00022448"/>
    </source>
</evidence>
<keyword evidence="13" id="KW-0472">Membrane</keyword>
<keyword evidence="6" id="KW-0813">Transport</keyword>
<dbReference type="FunFam" id="3.40.50.300:FF:000360">
    <property type="entry name" value="RAB9B, member RAS oncogene family"/>
    <property type="match status" value="1"/>
</dbReference>
<keyword evidence="16" id="KW-0968">Cytoplasmic vesicle</keyword>
<gene>
    <name evidence="20" type="primary">LOC110977008</name>
</gene>
<dbReference type="OMA" id="RSATTCC"/>
<evidence type="ECO:0000256" key="2">
    <source>
        <dbReference type="ARBA" id="ARBA00004193"/>
    </source>
</evidence>
<proteinExistence type="inferred from homology"/>
<evidence type="ECO:0000256" key="17">
    <source>
        <dbReference type="ARBA" id="ARBA00047660"/>
    </source>
</evidence>
<dbReference type="GO" id="GO:0005886">
    <property type="term" value="C:plasma membrane"/>
    <property type="evidence" value="ECO:0007669"/>
    <property type="project" value="UniProtKB-SubCell"/>
</dbReference>
<dbReference type="PROSITE" id="PS51421">
    <property type="entry name" value="RAS"/>
    <property type="match status" value="1"/>
</dbReference>
<keyword evidence="7" id="KW-1003">Cell membrane</keyword>
<dbReference type="GO" id="GO:0030670">
    <property type="term" value="C:phagocytic vesicle membrane"/>
    <property type="evidence" value="ECO:0007669"/>
    <property type="project" value="UniProtKB-SubCell"/>
</dbReference>
<dbReference type="SMART" id="SM00175">
    <property type="entry name" value="RAB"/>
    <property type="match status" value="1"/>
</dbReference>